<dbReference type="GO" id="GO:0000302">
    <property type="term" value="P:response to reactive oxygen species"/>
    <property type="evidence" value="ECO:0007669"/>
    <property type="project" value="TreeGrafter"/>
</dbReference>
<dbReference type="CDD" id="cd19440">
    <property type="entry name" value="lipocalin_Bla_g_4_Per_a_4"/>
    <property type="match status" value="1"/>
</dbReference>
<dbReference type="SUPFAM" id="SSF50814">
    <property type="entry name" value="Lipocalins"/>
    <property type="match status" value="1"/>
</dbReference>
<feature type="signal peptide" evidence="2">
    <location>
        <begin position="1"/>
        <end position="16"/>
    </location>
</feature>
<dbReference type="InterPro" id="IPR000566">
    <property type="entry name" value="Lipocln_cytosolic_FA-bd_dom"/>
</dbReference>
<gene>
    <name evidence="4" type="ORF">L798_01247</name>
</gene>
<dbReference type="InterPro" id="IPR022272">
    <property type="entry name" value="Lipocalin_CS"/>
</dbReference>
<dbReference type="Proteomes" id="UP000027135">
    <property type="component" value="Unassembled WGS sequence"/>
</dbReference>
<protein>
    <submittedName>
        <fullName evidence="4">Lopap</fullName>
    </submittedName>
</protein>
<dbReference type="InterPro" id="IPR012674">
    <property type="entry name" value="Calycin"/>
</dbReference>
<evidence type="ECO:0000313" key="5">
    <source>
        <dbReference type="Proteomes" id="UP000027135"/>
    </source>
</evidence>
<keyword evidence="2" id="KW-0732">Signal</keyword>
<dbReference type="PANTHER" id="PTHR10612">
    <property type="entry name" value="APOLIPOPROTEIN D"/>
    <property type="match status" value="1"/>
</dbReference>
<dbReference type="GO" id="GO:0005737">
    <property type="term" value="C:cytoplasm"/>
    <property type="evidence" value="ECO:0007669"/>
    <property type="project" value="TreeGrafter"/>
</dbReference>
<evidence type="ECO:0000256" key="2">
    <source>
        <dbReference type="PIRNR" id="PIRNR036893"/>
    </source>
</evidence>
<dbReference type="PANTHER" id="PTHR10612:SF62">
    <property type="entry name" value="LIPOCALIN_CYTOSOLIC FATTY-ACID BINDING DOMAIN-CONTAINING PROTEIN"/>
    <property type="match status" value="1"/>
</dbReference>
<dbReference type="Gene3D" id="2.40.128.20">
    <property type="match status" value="1"/>
</dbReference>
<name>A0A067QTU6_ZOONE</name>
<dbReference type="OrthoDB" id="565904at2759"/>
<evidence type="ECO:0000259" key="3">
    <source>
        <dbReference type="Pfam" id="PF08212"/>
    </source>
</evidence>
<evidence type="ECO:0000313" key="4">
    <source>
        <dbReference type="EMBL" id="KDR09043.1"/>
    </source>
</evidence>
<dbReference type="GO" id="GO:0006629">
    <property type="term" value="P:lipid metabolic process"/>
    <property type="evidence" value="ECO:0007669"/>
    <property type="project" value="TreeGrafter"/>
</dbReference>
<feature type="domain" description="Lipocalin/cytosolic fatty-acid binding" evidence="3">
    <location>
        <begin position="32"/>
        <end position="174"/>
    </location>
</feature>
<organism evidence="4 5">
    <name type="scientific">Zootermopsis nevadensis</name>
    <name type="common">Dampwood termite</name>
    <dbReference type="NCBI Taxonomy" id="136037"/>
    <lineage>
        <taxon>Eukaryota</taxon>
        <taxon>Metazoa</taxon>
        <taxon>Ecdysozoa</taxon>
        <taxon>Arthropoda</taxon>
        <taxon>Hexapoda</taxon>
        <taxon>Insecta</taxon>
        <taxon>Pterygota</taxon>
        <taxon>Neoptera</taxon>
        <taxon>Polyneoptera</taxon>
        <taxon>Dictyoptera</taxon>
        <taxon>Blattodea</taxon>
        <taxon>Blattoidea</taxon>
        <taxon>Termitoidae</taxon>
        <taxon>Termopsidae</taxon>
        <taxon>Zootermopsis</taxon>
    </lineage>
</organism>
<dbReference type="PIRSF" id="PIRSF036893">
    <property type="entry name" value="Lipocalin_ApoD"/>
    <property type="match status" value="1"/>
</dbReference>
<dbReference type="PROSITE" id="PS00213">
    <property type="entry name" value="LIPOCALIN"/>
    <property type="match status" value="1"/>
</dbReference>
<accession>A0A067QTU6</accession>
<keyword evidence="5" id="KW-1185">Reference proteome</keyword>
<dbReference type="eggNOG" id="KOG4824">
    <property type="taxonomic scope" value="Eukaryota"/>
</dbReference>
<feature type="chain" id="PRO_5013433151" evidence="2">
    <location>
        <begin position="17"/>
        <end position="184"/>
    </location>
</feature>
<evidence type="ECO:0000256" key="1">
    <source>
        <dbReference type="ARBA" id="ARBA00006889"/>
    </source>
</evidence>
<dbReference type="InterPro" id="IPR022271">
    <property type="entry name" value="Lipocalin_ApoD"/>
</dbReference>
<proteinExistence type="inferred from homology"/>
<dbReference type="AlphaFoldDB" id="A0A067QTU6"/>
<dbReference type="EMBL" id="KK853280">
    <property type="protein sequence ID" value="KDR09043.1"/>
    <property type="molecule type" value="Genomic_DNA"/>
</dbReference>
<comment type="similarity">
    <text evidence="1 2">Belongs to the calycin superfamily. Lipocalin family.</text>
</comment>
<dbReference type="Pfam" id="PF08212">
    <property type="entry name" value="Lipocalin_2"/>
    <property type="match status" value="1"/>
</dbReference>
<dbReference type="InParanoid" id="A0A067QTU6"/>
<sequence length="184" mass="20883">MLRVLIPCLLVSSVLAASEEQCQVGDVTFTGFDLNEYVGTWYELYRTQNAGEEDYANCEYDDYFVEENGIGVRSVAYNIRTRSFETSVGTVPLWTDTTFYISYSKDELWTSQYWVVGTDYKTYSILRGCLANDSTHPLTWVASRTTSFDDETKQEVNSILEQYGLSLDDLQPVSQGACAEYESS</sequence>
<reference evidence="4 5" key="1">
    <citation type="journal article" date="2014" name="Nat. Commun.">
        <title>Molecular traces of alternative social organization in a termite genome.</title>
        <authorList>
            <person name="Terrapon N."/>
            <person name="Li C."/>
            <person name="Robertson H.M."/>
            <person name="Ji L."/>
            <person name="Meng X."/>
            <person name="Booth W."/>
            <person name="Chen Z."/>
            <person name="Childers C.P."/>
            <person name="Glastad K.M."/>
            <person name="Gokhale K."/>
            <person name="Gowin J."/>
            <person name="Gronenberg W."/>
            <person name="Hermansen R.A."/>
            <person name="Hu H."/>
            <person name="Hunt B.G."/>
            <person name="Huylmans A.K."/>
            <person name="Khalil S.M."/>
            <person name="Mitchell R.D."/>
            <person name="Munoz-Torres M.C."/>
            <person name="Mustard J.A."/>
            <person name="Pan H."/>
            <person name="Reese J.T."/>
            <person name="Scharf M.E."/>
            <person name="Sun F."/>
            <person name="Vogel H."/>
            <person name="Xiao J."/>
            <person name="Yang W."/>
            <person name="Yang Z."/>
            <person name="Yang Z."/>
            <person name="Zhou J."/>
            <person name="Zhu J."/>
            <person name="Brent C.S."/>
            <person name="Elsik C.G."/>
            <person name="Goodisman M.A."/>
            <person name="Liberles D.A."/>
            <person name="Roe R.M."/>
            <person name="Vargo E.L."/>
            <person name="Vilcinskas A."/>
            <person name="Wang J."/>
            <person name="Bornberg-Bauer E."/>
            <person name="Korb J."/>
            <person name="Zhang G."/>
            <person name="Liebig J."/>
        </authorList>
    </citation>
    <scope>NUCLEOTIDE SEQUENCE [LARGE SCALE GENOMIC DNA]</scope>
    <source>
        <tissue evidence="4">Whole organism</tissue>
    </source>
</reference>